<gene>
    <name evidence="1" type="ORF">ZIOFF_047515</name>
</gene>
<evidence type="ECO:0000313" key="1">
    <source>
        <dbReference type="EMBL" id="KAG6492552.1"/>
    </source>
</evidence>
<keyword evidence="2" id="KW-1185">Reference proteome</keyword>
<proteinExistence type="predicted"/>
<protein>
    <submittedName>
        <fullName evidence="1">Uncharacterized protein</fullName>
    </submittedName>
</protein>
<evidence type="ECO:0000313" key="2">
    <source>
        <dbReference type="Proteomes" id="UP000734854"/>
    </source>
</evidence>
<sequence>MGNSLRFLSHEGLEISPKPARKSKQRHHLCLNIAPLNKWFQRRSMSYPGKQQKEMVKKKGVIRVKVVLSKEEAAQLLALFSCRKEMMAVKTMLRLGTLQTTCRHPSCHRWRPVLASIPELI</sequence>
<dbReference type="EMBL" id="JACMSC010000013">
    <property type="protein sequence ID" value="KAG6492552.1"/>
    <property type="molecule type" value="Genomic_DNA"/>
</dbReference>
<accession>A0A8J5FY07</accession>
<comment type="caution">
    <text evidence="1">The sequence shown here is derived from an EMBL/GenBank/DDBJ whole genome shotgun (WGS) entry which is preliminary data.</text>
</comment>
<reference evidence="1 2" key="1">
    <citation type="submission" date="2020-08" db="EMBL/GenBank/DDBJ databases">
        <title>Plant Genome Project.</title>
        <authorList>
            <person name="Zhang R.-G."/>
        </authorList>
    </citation>
    <scope>NUCLEOTIDE SEQUENCE [LARGE SCALE GENOMIC DNA]</scope>
    <source>
        <tissue evidence="1">Rhizome</tissue>
    </source>
</reference>
<organism evidence="1 2">
    <name type="scientific">Zingiber officinale</name>
    <name type="common">Ginger</name>
    <name type="synonym">Amomum zingiber</name>
    <dbReference type="NCBI Taxonomy" id="94328"/>
    <lineage>
        <taxon>Eukaryota</taxon>
        <taxon>Viridiplantae</taxon>
        <taxon>Streptophyta</taxon>
        <taxon>Embryophyta</taxon>
        <taxon>Tracheophyta</taxon>
        <taxon>Spermatophyta</taxon>
        <taxon>Magnoliopsida</taxon>
        <taxon>Liliopsida</taxon>
        <taxon>Zingiberales</taxon>
        <taxon>Zingiberaceae</taxon>
        <taxon>Zingiber</taxon>
    </lineage>
</organism>
<dbReference type="Proteomes" id="UP000734854">
    <property type="component" value="Unassembled WGS sequence"/>
</dbReference>
<dbReference type="AlphaFoldDB" id="A0A8J5FY07"/>
<name>A0A8J5FY07_ZINOF</name>